<feature type="region of interest" description="Disordered" evidence="1">
    <location>
        <begin position="1"/>
        <end position="49"/>
    </location>
</feature>
<accession>A0A6J4R6J4</accession>
<feature type="non-terminal residue" evidence="2">
    <location>
        <position position="1"/>
    </location>
</feature>
<proteinExistence type="predicted"/>
<dbReference type="AlphaFoldDB" id="A0A6J4R6J4"/>
<evidence type="ECO:0000256" key="1">
    <source>
        <dbReference type="SAM" id="MobiDB-lite"/>
    </source>
</evidence>
<dbReference type="EMBL" id="CADCVK010000039">
    <property type="protein sequence ID" value="CAA9465701.1"/>
    <property type="molecule type" value="Genomic_DNA"/>
</dbReference>
<evidence type="ECO:0000313" key="2">
    <source>
        <dbReference type="EMBL" id="CAA9465701.1"/>
    </source>
</evidence>
<organism evidence="2">
    <name type="scientific">uncultured Rubrobacteraceae bacterium</name>
    <dbReference type="NCBI Taxonomy" id="349277"/>
    <lineage>
        <taxon>Bacteria</taxon>
        <taxon>Bacillati</taxon>
        <taxon>Actinomycetota</taxon>
        <taxon>Rubrobacteria</taxon>
        <taxon>Rubrobacterales</taxon>
        <taxon>Rubrobacteraceae</taxon>
        <taxon>environmental samples</taxon>
    </lineage>
</organism>
<feature type="compositionally biased region" description="Polar residues" evidence="1">
    <location>
        <begin position="18"/>
        <end position="49"/>
    </location>
</feature>
<sequence length="49" mass="4616">SSCRTCTSGRAPSGCGGSNSPPKTSPASGRAWGTTTTVIPGASSATGTT</sequence>
<feature type="compositionally biased region" description="Polar residues" evidence="1">
    <location>
        <begin position="1"/>
        <end position="10"/>
    </location>
</feature>
<feature type="non-terminal residue" evidence="2">
    <location>
        <position position="49"/>
    </location>
</feature>
<name>A0A6J4R6J4_9ACTN</name>
<protein>
    <submittedName>
        <fullName evidence="2">Uncharacterized protein</fullName>
    </submittedName>
</protein>
<reference evidence="2" key="1">
    <citation type="submission" date="2020-02" db="EMBL/GenBank/DDBJ databases">
        <authorList>
            <person name="Meier V. D."/>
        </authorList>
    </citation>
    <scope>NUCLEOTIDE SEQUENCE</scope>
    <source>
        <strain evidence="2">AVDCRST_MAG12</strain>
    </source>
</reference>
<gene>
    <name evidence="2" type="ORF">AVDCRST_MAG12-282</name>
</gene>